<name>A0A3S5CJI5_9PLAT</name>
<dbReference type="EMBL" id="CAAALY010017839">
    <property type="protein sequence ID" value="VEL13453.1"/>
    <property type="molecule type" value="Genomic_DNA"/>
</dbReference>
<dbReference type="OrthoDB" id="70376at2759"/>
<dbReference type="AlphaFoldDB" id="A0A3S5CJI5"/>
<proteinExistence type="predicted"/>
<feature type="compositionally biased region" description="Low complexity" evidence="1">
    <location>
        <begin position="210"/>
        <end position="222"/>
    </location>
</feature>
<sequence length="455" mass="48475">MKRRRSAIHRVEEAHIDLLNSLKKINIFLVEQKQRIYILYEQRVEDIHLEYEKEMEACDRDCEVIITYSYFFKVEKKKVQEYLISLCEELKRRLEYDKKNIELTPTGDVLDLKPAVTRKLRRRGGASAGVAGCGNEFASTTLVSGSSVGSSFGYWGDLLCGPAWALFNNSGPKSPLSTTISSTALLDGASRDTCDHEINTVRGNGEKQVSGQNLSSSASSVSRSPANRIIGSNIFGSLGISLTDGGLRSHLIASLSASGACATTFASGLLNSPSFGTLHSSVSTIGPGLPNSHLGSTTMTGSSTGPPSNSCSSASSILSSTAVAAGANFVGVGLAGGVGSFFAGAFGGGKHAINRKLISLKASYNRSGLTSLLQFGRDLSERARSEVPPWLVAKSPVSVALDESMQVNPALVEIIQVETHLLYVAALRLTAVLLILSVKPMELVQRQAHQAYLSG</sequence>
<evidence type="ECO:0000313" key="3">
    <source>
        <dbReference type="Proteomes" id="UP000784294"/>
    </source>
</evidence>
<feature type="region of interest" description="Disordered" evidence="1">
    <location>
        <begin position="203"/>
        <end position="222"/>
    </location>
</feature>
<gene>
    <name evidence="2" type="ORF">PXEA_LOCUS6893</name>
</gene>
<accession>A0A3S5CJI5</accession>
<comment type="caution">
    <text evidence="2">The sequence shown here is derived from an EMBL/GenBank/DDBJ whole genome shotgun (WGS) entry which is preliminary data.</text>
</comment>
<evidence type="ECO:0000313" key="2">
    <source>
        <dbReference type="EMBL" id="VEL13453.1"/>
    </source>
</evidence>
<evidence type="ECO:0000256" key="1">
    <source>
        <dbReference type="SAM" id="MobiDB-lite"/>
    </source>
</evidence>
<organism evidence="2 3">
    <name type="scientific">Protopolystoma xenopodis</name>
    <dbReference type="NCBI Taxonomy" id="117903"/>
    <lineage>
        <taxon>Eukaryota</taxon>
        <taxon>Metazoa</taxon>
        <taxon>Spiralia</taxon>
        <taxon>Lophotrochozoa</taxon>
        <taxon>Platyhelminthes</taxon>
        <taxon>Monogenea</taxon>
        <taxon>Polyopisthocotylea</taxon>
        <taxon>Polystomatidea</taxon>
        <taxon>Polystomatidae</taxon>
        <taxon>Protopolystoma</taxon>
    </lineage>
</organism>
<keyword evidence="3" id="KW-1185">Reference proteome</keyword>
<reference evidence="2" key="1">
    <citation type="submission" date="2018-11" db="EMBL/GenBank/DDBJ databases">
        <authorList>
            <consortium name="Pathogen Informatics"/>
        </authorList>
    </citation>
    <scope>NUCLEOTIDE SEQUENCE</scope>
</reference>
<feature type="region of interest" description="Disordered" evidence="1">
    <location>
        <begin position="291"/>
        <end position="310"/>
    </location>
</feature>
<dbReference type="Proteomes" id="UP000784294">
    <property type="component" value="Unassembled WGS sequence"/>
</dbReference>
<protein>
    <submittedName>
        <fullName evidence="2">Uncharacterized protein</fullName>
    </submittedName>
</protein>
<feature type="compositionally biased region" description="Low complexity" evidence="1">
    <location>
        <begin position="292"/>
        <end position="310"/>
    </location>
</feature>